<dbReference type="AlphaFoldDB" id="A0A0F9R9Z1"/>
<protein>
    <recommendedName>
        <fullName evidence="3">BACON domain-containing protein</fullName>
    </recommendedName>
</protein>
<accession>A0A0F9R9Z1</accession>
<gene>
    <name evidence="2" type="ORF">LCGC14_0603950</name>
</gene>
<name>A0A0F9R9Z1_9ZZZZ</name>
<evidence type="ECO:0000313" key="2">
    <source>
        <dbReference type="EMBL" id="KKN53295.1"/>
    </source>
</evidence>
<dbReference type="EMBL" id="LAZR01000978">
    <property type="protein sequence ID" value="KKN53295.1"/>
    <property type="molecule type" value="Genomic_DNA"/>
</dbReference>
<organism evidence="2">
    <name type="scientific">marine sediment metagenome</name>
    <dbReference type="NCBI Taxonomy" id="412755"/>
    <lineage>
        <taxon>unclassified sequences</taxon>
        <taxon>metagenomes</taxon>
        <taxon>ecological metagenomes</taxon>
    </lineage>
</organism>
<evidence type="ECO:0008006" key="3">
    <source>
        <dbReference type="Google" id="ProtNLM"/>
    </source>
</evidence>
<reference evidence="2" key="1">
    <citation type="journal article" date="2015" name="Nature">
        <title>Complex archaea that bridge the gap between prokaryotes and eukaryotes.</title>
        <authorList>
            <person name="Spang A."/>
            <person name="Saw J.H."/>
            <person name="Jorgensen S.L."/>
            <person name="Zaremba-Niedzwiedzka K."/>
            <person name="Martijn J."/>
            <person name="Lind A.E."/>
            <person name="van Eijk R."/>
            <person name="Schleper C."/>
            <person name="Guy L."/>
            <person name="Ettema T.J."/>
        </authorList>
    </citation>
    <scope>NUCLEOTIDE SEQUENCE</scope>
</reference>
<proteinExistence type="predicted"/>
<feature type="region of interest" description="Disordered" evidence="1">
    <location>
        <begin position="813"/>
        <end position="836"/>
    </location>
</feature>
<comment type="caution">
    <text evidence="2">The sequence shown here is derived from an EMBL/GenBank/DDBJ whole genome shotgun (WGS) entry which is preliminary data.</text>
</comment>
<sequence>MADRYFSNSVDDNWSTIGNWWTDAARTGAAGATPTNADDVHFDGISGDCILDVGGVCATIDFTNGTNGDFGGSDTFDFNNNSLSFYTSCDLSGVTDPNVLLMSDPSTSLTYNGEFRHGSLTGYPGMTIDCRLMLYNPTASLRRLSCYNDFTITELGYYTTSSGAVEFYNASGQQSIVENSAPYGGTGHHYLNSPASGAGRRTLFVQTARFDKLESVLGFFELGRGNNVAVYLNSDLQFQYGDGLWFTNDTIYDRTVIFYTTGSGGLYVAGDIRVETSGTGDLTLSFGTATMRHDSSYSYWADKFLTSRSSPTSKLYIFWGTDNEYAFTEELDCNYVSDFAGSNCIFTLQGQSTQTYTAPHWNPDFTYPWLPGALIIKDYASALSHFCYLNYNVRIAGSMDVYTDYRQQTLVMRNGTKQIIGGDFTWSKSTSTPSWHTHQNAVEYQGDYLVTSSGTDLICAFEDEDIDFYGDVVFGVSTDVDQAAAGTLTVHVPKNGDRRFYSVANASPDSFGGTVVFDHDDDTNEGGSYDLHFLINADIYIRNMVWKTSVDQSWDIEFSANVAVEYAFMTLDNIDAPGVDPCDIASSPLVHLKSHTPDTQWHMSLDVANPDITFAKFTDCANDGDYFGTPENVKARDGTSTDGGNNTGIDWTHASGSLALCPSDLVTFFAYRGAQLPSAQKLNLVNLIGGTLASPIQVSGEPAWLDVSEVTEDGQRKAVLQPNTTDLSPGLYQDDVDITTSGALRTPVDVDVDYTIADGVVPVPAPADIDFYVMRDRTFPDSVNVDVINPYDAEVMAEIEVYDVPAWLDIEINPAGPPSSSSSESESSESSDSYVPYGNEQSLRITVNDTGMQLISRGTYTARIGITAANADADQFIDVTLVVEAIIMNALPTAFEFTMIKQKALPGPQGAQIGNEGDPPLGTVTLSNPVSWLMATLTGSGELRFLDLEIKSVALSLDAGVYEADLELLSDATNSPFIVPIILTVEPGVFNLIPSSVLFVPTVRWLVSDVKQIHVVEHDYAIIEPVTIAGAPAWLDVQVDASDLSDQVITLTIIQVVFNQIEDPDEYEQTLLITAVGNPSSTTLPLPVSIQTPAFFRRPECDMDFVPKIDGILVEDCAVPPPPPPAPVIPLVIPPVSGGGGYSLSASMTGGPCLTCEAKVESGGELGYLSPTVVIECTEHGCGASGPYCTGEDWIVSTITTDECGHVCSVICETDDVGGDGDGS</sequence>
<feature type="compositionally biased region" description="Low complexity" evidence="1">
    <location>
        <begin position="819"/>
        <end position="833"/>
    </location>
</feature>
<evidence type="ECO:0000256" key="1">
    <source>
        <dbReference type="SAM" id="MobiDB-lite"/>
    </source>
</evidence>